<protein>
    <submittedName>
        <fullName evidence="2">Uncharacterized protein</fullName>
    </submittedName>
</protein>
<gene>
    <name evidence="2" type="ORF">CLAFUR5_04781</name>
</gene>
<feature type="region of interest" description="Disordered" evidence="1">
    <location>
        <begin position="146"/>
        <end position="227"/>
    </location>
</feature>
<feature type="compositionally biased region" description="Basic and acidic residues" evidence="1">
    <location>
        <begin position="195"/>
        <end position="205"/>
    </location>
</feature>
<reference evidence="2" key="2">
    <citation type="journal article" date="2022" name="Microb. Genom.">
        <title>A chromosome-scale genome assembly of the tomato pathogen Cladosporium fulvum reveals a compartmentalized genome architecture and the presence of a dispensable chromosome.</title>
        <authorList>
            <person name="Zaccaron A.Z."/>
            <person name="Chen L.H."/>
            <person name="Samaras A."/>
            <person name="Stergiopoulos I."/>
        </authorList>
    </citation>
    <scope>NUCLEOTIDE SEQUENCE</scope>
    <source>
        <strain evidence="2">Race5_Kim</strain>
    </source>
</reference>
<proteinExistence type="predicted"/>
<organism evidence="2 3">
    <name type="scientific">Passalora fulva</name>
    <name type="common">Tomato leaf mold</name>
    <name type="synonym">Cladosporium fulvum</name>
    <dbReference type="NCBI Taxonomy" id="5499"/>
    <lineage>
        <taxon>Eukaryota</taxon>
        <taxon>Fungi</taxon>
        <taxon>Dikarya</taxon>
        <taxon>Ascomycota</taxon>
        <taxon>Pezizomycotina</taxon>
        <taxon>Dothideomycetes</taxon>
        <taxon>Dothideomycetidae</taxon>
        <taxon>Mycosphaerellales</taxon>
        <taxon>Mycosphaerellaceae</taxon>
        <taxon>Fulvia</taxon>
    </lineage>
</organism>
<dbReference type="GeneID" id="71984659"/>
<evidence type="ECO:0000313" key="2">
    <source>
        <dbReference type="EMBL" id="UJO15952.1"/>
    </source>
</evidence>
<evidence type="ECO:0000313" key="3">
    <source>
        <dbReference type="Proteomes" id="UP000756132"/>
    </source>
</evidence>
<name>A0A9Q8LEG2_PASFU</name>
<dbReference type="EMBL" id="CP090166">
    <property type="protein sequence ID" value="UJO15952.1"/>
    <property type="molecule type" value="Genomic_DNA"/>
</dbReference>
<dbReference type="Proteomes" id="UP000756132">
    <property type="component" value="Chromosome 4"/>
</dbReference>
<feature type="compositionally biased region" description="Acidic residues" evidence="1">
    <location>
        <begin position="184"/>
        <end position="193"/>
    </location>
</feature>
<reference evidence="2" key="1">
    <citation type="submission" date="2021-12" db="EMBL/GenBank/DDBJ databases">
        <authorList>
            <person name="Zaccaron A."/>
            <person name="Stergiopoulos I."/>
        </authorList>
    </citation>
    <scope>NUCLEOTIDE SEQUENCE</scope>
    <source>
        <strain evidence="2">Race5_Kim</strain>
    </source>
</reference>
<sequence length="227" mass="24148">MDPPPPPPTASSSPPSTPTSQSSTPSASRTALARKKKAIRSNFDAQYDHLLQTVIKNDTGSTTRDWQPTQSTRNPSSKASEAAYKGWVSRRGITPAIPSPAVPVAFPAPQLQPFQLPIPTPTPRARGLSYVPLPAGHGALGLVRGANQPIGANEQDQKLSDEAQAQRATLVIEAEQERQATSENAEENEDAVPESDAKSDAKESEESGVPNGEPERTDAVMEEGHDT</sequence>
<dbReference type="AlphaFoldDB" id="A0A9Q8LEG2"/>
<keyword evidence="3" id="KW-1185">Reference proteome</keyword>
<feature type="compositionally biased region" description="Polar residues" evidence="1">
    <location>
        <begin position="57"/>
        <end position="79"/>
    </location>
</feature>
<feature type="region of interest" description="Disordered" evidence="1">
    <location>
        <begin position="57"/>
        <end position="83"/>
    </location>
</feature>
<feature type="compositionally biased region" description="Basic and acidic residues" evidence="1">
    <location>
        <begin position="213"/>
        <end position="227"/>
    </location>
</feature>
<feature type="region of interest" description="Disordered" evidence="1">
    <location>
        <begin position="1"/>
        <end position="36"/>
    </location>
</feature>
<feature type="compositionally biased region" description="Low complexity" evidence="1">
    <location>
        <begin position="10"/>
        <end position="28"/>
    </location>
</feature>
<dbReference type="KEGG" id="ffu:CLAFUR5_04781"/>
<evidence type="ECO:0000256" key="1">
    <source>
        <dbReference type="SAM" id="MobiDB-lite"/>
    </source>
</evidence>
<dbReference type="RefSeq" id="XP_047760318.1">
    <property type="nucleotide sequence ID" value="XM_047903929.1"/>
</dbReference>
<dbReference type="OMA" id="HCEAHAA"/>
<accession>A0A9Q8LEG2</accession>